<comment type="subcellular location">
    <subcellularLocation>
        <location evidence="2 13">Cytoplasm</location>
    </subcellularLocation>
</comment>
<name>A0A1M7IHM4_9FLAO</name>
<comment type="pathway">
    <text evidence="13">Cell wall biogenesis; peptidoglycan biosynthesis.</text>
</comment>
<dbReference type="HAMAP" id="MF_00047">
    <property type="entry name" value="Dala_Dala_lig"/>
    <property type="match status" value="1"/>
</dbReference>
<evidence type="ECO:0000256" key="3">
    <source>
        <dbReference type="ARBA" id="ARBA00010871"/>
    </source>
</evidence>
<dbReference type="NCBIfam" id="TIGR01205">
    <property type="entry name" value="D_ala_D_alaTIGR"/>
    <property type="match status" value="1"/>
</dbReference>
<keyword evidence="10 13" id="KW-0573">Peptidoglycan synthesis</keyword>
<evidence type="ECO:0000256" key="4">
    <source>
        <dbReference type="ARBA" id="ARBA00012216"/>
    </source>
</evidence>
<evidence type="ECO:0000256" key="16">
    <source>
        <dbReference type="PROSITE-ProRule" id="PRU00409"/>
    </source>
</evidence>
<keyword evidence="11 13" id="KW-0961">Cell wall biogenesis/degradation</keyword>
<dbReference type="InterPro" id="IPR011761">
    <property type="entry name" value="ATP-grasp"/>
</dbReference>
<feature type="binding site" evidence="15">
    <location>
        <position position="334"/>
    </location>
    <ligand>
        <name>Mg(2+)</name>
        <dbReference type="ChEBI" id="CHEBI:18420"/>
        <label>2</label>
    </ligand>
</feature>
<comment type="cofactor">
    <cofactor evidence="1">
        <name>Mn(2+)</name>
        <dbReference type="ChEBI" id="CHEBI:29035"/>
    </cofactor>
</comment>
<comment type="similarity">
    <text evidence="3 13">Belongs to the D-alanine--D-alanine ligase family.</text>
</comment>
<evidence type="ECO:0000256" key="2">
    <source>
        <dbReference type="ARBA" id="ARBA00004496"/>
    </source>
</evidence>
<dbReference type="InterPro" id="IPR011095">
    <property type="entry name" value="Dala_Dala_lig_C"/>
</dbReference>
<evidence type="ECO:0000256" key="11">
    <source>
        <dbReference type="ARBA" id="ARBA00023316"/>
    </source>
</evidence>
<dbReference type="PANTHER" id="PTHR23132">
    <property type="entry name" value="D-ALANINE--D-ALANINE LIGASE"/>
    <property type="match status" value="1"/>
</dbReference>
<accession>A0A1M7IHM4</accession>
<dbReference type="SUPFAM" id="SSF56059">
    <property type="entry name" value="Glutathione synthetase ATP-binding domain-like"/>
    <property type="match status" value="1"/>
</dbReference>
<comment type="cofactor">
    <cofactor evidence="15">
        <name>Mg(2+)</name>
        <dbReference type="ChEBI" id="CHEBI:18420"/>
    </cofactor>
    <cofactor evidence="15">
        <name>Mn(2+)</name>
        <dbReference type="ChEBI" id="CHEBI:29035"/>
    </cofactor>
    <text evidence="15">Binds 2 magnesium or manganese ions per subunit.</text>
</comment>
<dbReference type="NCBIfam" id="NF002527">
    <property type="entry name" value="PRK01966.1-3"/>
    <property type="match status" value="1"/>
</dbReference>
<evidence type="ECO:0000256" key="10">
    <source>
        <dbReference type="ARBA" id="ARBA00022984"/>
    </source>
</evidence>
<evidence type="ECO:0000256" key="15">
    <source>
        <dbReference type="PIRSR" id="PIRSR039102-3"/>
    </source>
</evidence>
<keyword evidence="5 13" id="KW-0963">Cytoplasm</keyword>
<evidence type="ECO:0000313" key="18">
    <source>
        <dbReference type="EMBL" id="SHM40169.1"/>
    </source>
</evidence>
<keyword evidence="7 16" id="KW-0547">Nucleotide-binding</keyword>
<evidence type="ECO:0000259" key="17">
    <source>
        <dbReference type="PROSITE" id="PS50975"/>
    </source>
</evidence>
<dbReference type="EC" id="6.3.2.4" evidence="4 13"/>
<protein>
    <recommendedName>
        <fullName evidence="4 13">D-alanine--D-alanine ligase</fullName>
        <ecNumber evidence="4 13">6.3.2.4</ecNumber>
    </recommendedName>
    <alternativeName>
        <fullName evidence="13">D-Ala-D-Ala ligase</fullName>
    </alternativeName>
    <alternativeName>
        <fullName evidence="13">D-alanylalanine synthetase</fullName>
    </alternativeName>
</protein>
<dbReference type="Pfam" id="PF07478">
    <property type="entry name" value="Dala_Dala_lig_C"/>
    <property type="match status" value="1"/>
</dbReference>
<evidence type="ECO:0000313" key="19">
    <source>
        <dbReference type="Proteomes" id="UP000184092"/>
    </source>
</evidence>
<evidence type="ECO:0000256" key="14">
    <source>
        <dbReference type="PIRSR" id="PIRSR039102-1"/>
    </source>
</evidence>
<dbReference type="Gene3D" id="3.30.470.20">
    <property type="entry name" value="ATP-grasp fold, B domain"/>
    <property type="match status" value="1"/>
</dbReference>
<dbReference type="GO" id="GO:0071555">
    <property type="term" value="P:cell wall organization"/>
    <property type="evidence" value="ECO:0007669"/>
    <property type="project" value="UniProtKB-KW"/>
</dbReference>
<reference evidence="19" key="1">
    <citation type="submission" date="2016-11" db="EMBL/GenBank/DDBJ databases">
        <authorList>
            <person name="Varghese N."/>
            <person name="Submissions S."/>
        </authorList>
    </citation>
    <scope>NUCLEOTIDE SEQUENCE [LARGE SCALE GENOMIC DNA]</scope>
    <source>
        <strain evidence="19">CGMCC 1.2749</strain>
    </source>
</reference>
<dbReference type="PIRSF" id="PIRSF039102">
    <property type="entry name" value="Ddl/VanB"/>
    <property type="match status" value="1"/>
</dbReference>
<evidence type="ECO:0000256" key="5">
    <source>
        <dbReference type="ARBA" id="ARBA00022490"/>
    </source>
</evidence>
<dbReference type="STRING" id="178356.SAMN05216269_104118"/>
<keyword evidence="6 13" id="KW-0436">Ligase</keyword>
<feature type="active site" evidence="14">
    <location>
        <position position="345"/>
    </location>
</feature>
<dbReference type="InterPro" id="IPR005905">
    <property type="entry name" value="D_ala_D_ala"/>
</dbReference>
<dbReference type="InterPro" id="IPR016185">
    <property type="entry name" value="PreATP-grasp_dom_sf"/>
</dbReference>
<dbReference type="Gene3D" id="3.40.50.20">
    <property type="match status" value="1"/>
</dbReference>
<comment type="catalytic activity">
    <reaction evidence="12 13">
        <text>2 D-alanine + ATP = D-alanyl-D-alanine + ADP + phosphate + H(+)</text>
        <dbReference type="Rhea" id="RHEA:11224"/>
        <dbReference type="ChEBI" id="CHEBI:15378"/>
        <dbReference type="ChEBI" id="CHEBI:30616"/>
        <dbReference type="ChEBI" id="CHEBI:43474"/>
        <dbReference type="ChEBI" id="CHEBI:57416"/>
        <dbReference type="ChEBI" id="CHEBI:57822"/>
        <dbReference type="ChEBI" id="CHEBI:456216"/>
        <dbReference type="EC" id="6.3.2.4"/>
    </reaction>
</comment>
<dbReference type="AlphaFoldDB" id="A0A1M7IHM4"/>
<evidence type="ECO:0000256" key="13">
    <source>
        <dbReference type="HAMAP-Rule" id="MF_00047"/>
    </source>
</evidence>
<dbReference type="GO" id="GO:0009252">
    <property type="term" value="P:peptidoglycan biosynthetic process"/>
    <property type="evidence" value="ECO:0007669"/>
    <property type="project" value="UniProtKB-UniRule"/>
</dbReference>
<feature type="active site" evidence="14">
    <location>
        <position position="62"/>
    </location>
</feature>
<keyword evidence="15" id="KW-0464">Manganese</keyword>
<dbReference type="GO" id="GO:0005524">
    <property type="term" value="F:ATP binding"/>
    <property type="evidence" value="ECO:0007669"/>
    <property type="project" value="UniProtKB-UniRule"/>
</dbReference>
<feature type="active site" evidence="14">
    <location>
        <position position="212"/>
    </location>
</feature>
<dbReference type="Gene3D" id="3.30.1490.20">
    <property type="entry name" value="ATP-grasp fold, A domain"/>
    <property type="match status" value="1"/>
</dbReference>
<comment type="function">
    <text evidence="13">Cell wall formation.</text>
</comment>
<feature type="binding site" evidence="15">
    <location>
        <position position="334"/>
    </location>
    <ligand>
        <name>Mg(2+)</name>
        <dbReference type="ChEBI" id="CHEBI:18420"/>
        <label>1</label>
    </ligand>
</feature>
<proteinExistence type="inferred from homology"/>
<organism evidence="18 19">
    <name type="scientific">Flavobacterium xinjiangense</name>
    <dbReference type="NCBI Taxonomy" id="178356"/>
    <lineage>
        <taxon>Bacteria</taxon>
        <taxon>Pseudomonadati</taxon>
        <taxon>Bacteroidota</taxon>
        <taxon>Flavobacteriia</taxon>
        <taxon>Flavobacteriales</taxon>
        <taxon>Flavobacteriaceae</taxon>
        <taxon>Flavobacterium</taxon>
    </lineage>
</organism>
<evidence type="ECO:0000256" key="9">
    <source>
        <dbReference type="ARBA" id="ARBA00022960"/>
    </source>
</evidence>
<evidence type="ECO:0000256" key="12">
    <source>
        <dbReference type="ARBA" id="ARBA00047614"/>
    </source>
</evidence>
<keyword evidence="8 16" id="KW-0067">ATP-binding</keyword>
<dbReference type="EMBL" id="FRCL01000004">
    <property type="protein sequence ID" value="SHM40169.1"/>
    <property type="molecule type" value="Genomic_DNA"/>
</dbReference>
<dbReference type="NCBIfam" id="NF002378">
    <property type="entry name" value="PRK01372.1"/>
    <property type="match status" value="1"/>
</dbReference>
<keyword evidence="9 13" id="KW-0133">Cell shape</keyword>
<feature type="binding site" evidence="15">
    <location>
        <position position="336"/>
    </location>
    <ligand>
        <name>Mg(2+)</name>
        <dbReference type="ChEBI" id="CHEBI:18420"/>
        <label>2</label>
    </ligand>
</feature>
<gene>
    <name evidence="13" type="primary">ddl</name>
    <name evidence="18" type="ORF">SAMN05216269_104118</name>
</gene>
<dbReference type="GO" id="GO:0046872">
    <property type="term" value="F:metal ion binding"/>
    <property type="evidence" value="ECO:0007669"/>
    <property type="project" value="UniProtKB-KW"/>
</dbReference>
<keyword evidence="15" id="KW-0479">Metal-binding</keyword>
<keyword evidence="19" id="KW-1185">Reference proteome</keyword>
<dbReference type="GO" id="GO:0008716">
    <property type="term" value="F:D-alanine-D-alanine ligase activity"/>
    <property type="evidence" value="ECO:0007669"/>
    <property type="project" value="UniProtKB-UniRule"/>
</dbReference>
<dbReference type="InterPro" id="IPR013815">
    <property type="entry name" value="ATP_grasp_subdomain_1"/>
</dbReference>
<dbReference type="PANTHER" id="PTHR23132:SF23">
    <property type="entry name" value="D-ALANINE--D-ALANINE LIGASE B"/>
    <property type="match status" value="1"/>
</dbReference>
<evidence type="ECO:0000256" key="8">
    <source>
        <dbReference type="ARBA" id="ARBA00022840"/>
    </source>
</evidence>
<dbReference type="PROSITE" id="PS50975">
    <property type="entry name" value="ATP_GRASP"/>
    <property type="match status" value="1"/>
</dbReference>
<dbReference type="GO" id="GO:0008360">
    <property type="term" value="P:regulation of cell shape"/>
    <property type="evidence" value="ECO:0007669"/>
    <property type="project" value="UniProtKB-KW"/>
</dbReference>
<sequence length="372" mass="41502">MLIRSYFPLYAISFSGFVSSFGTRRNQKKDAAAIGAKNKSLLQHIIYKMKNIAIIMGGYSSEYKISLISGNVVYQFLDKNKFNGFRIHIFKEKWVYVDANETEFPIDKNDFSVTVDGAKITFDCVFNAIHGTPGEDGLMQAYFELLNVPQSSCDYYQAALTFNKRDLLSVLKPYGIKTAISYYLNKGDKINIEEIVGKVGLPCFVKPNKAGSSFGISKVKTAAELPIAIEVAYKEDNEIIIESFLDGTEVSVGVINYKGTITVLPITEIVSDNDFFDYEAKYLGKSQEITPARISDEMTQKVSEIAKRAYEVLKMKGFSRSEFIIVNNEPHMLEMNTIPGLTTESLIPQQAKAAGISLEDLFSNAIDLALNN</sequence>
<dbReference type="SUPFAM" id="SSF52440">
    <property type="entry name" value="PreATP-grasp domain"/>
    <property type="match status" value="1"/>
</dbReference>
<evidence type="ECO:0000256" key="6">
    <source>
        <dbReference type="ARBA" id="ARBA00022598"/>
    </source>
</evidence>
<dbReference type="Proteomes" id="UP000184092">
    <property type="component" value="Unassembled WGS sequence"/>
</dbReference>
<dbReference type="UniPathway" id="UPA00219"/>
<evidence type="ECO:0000256" key="7">
    <source>
        <dbReference type="ARBA" id="ARBA00022741"/>
    </source>
</evidence>
<keyword evidence="15" id="KW-0460">Magnesium</keyword>
<dbReference type="PROSITE" id="PS00843">
    <property type="entry name" value="DALA_DALA_LIGASE_1"/>
    <property type="match status" value="1"/>
</dbReference>
<feature type="domain" description="ATP-grasp" evidence="17">
    <location>
        <begin position="168"/>
        <end position="367"/>
    </location>
</feature>
<evidence type="ECO:0000256" key="1">
    <source>
        <dbReference type="ARBA" id="ARBA00001936"/>
    </source>
</evidence>
<dbReference type="InterPro" id="IPR011127">
    <property type="entry name" value="Dala_Dala_lig_N"/>
</dbReference>
<dbReference type="Pfam" id="PF01820">
    <property type="entry name" value="Dala_Dala_lig_N"/>
    <property type="match status" value="1"/>
</dbReference>
<dbReference type="InterPro" id="IPR000291">
    <property type="entry name" value="D-Ala_lig_Van_CS"/>
</dbReference>
<dbReference type="GO" id="GO:0005737">
    <property type="term" value="C:cytoplasm"/>
    <property type="evidence" value="ECO:0007669"/>
    <property type="project" value="UniProtKB-SubCell"/>
</dbReference>